<feature type="non-terminal residue" evidence="1">
    <location>
        <position position="29"/>
    </location>
</feature>
<gene>
    <name evidence="1" type="ORF">A2U01_0099670</name>
</gene>
<dbReference type="Proteomes" id="UP000265520">
    <property type="component" value="Unassembled WGS sequence"/>
</dbReference>
<dbReference type="AlphaFoldDB" id="A0A392UW38"/>
<evidence type="ECO:0000313" key="1">
    <source>
        <dbReference type="EMBL" id="MCI78400.1"/>
    </source>
</evidence>
<name>A0A392UW38_9FABA</name>
<reference evidence="1 2" key="1">
    <citation type="journal article" date="2018" name="Front. Plant Sci.">
        <title>Red Clover (Trifolium pratense) and Zigzag Clover (T. medium) - A Picture of Genomic Similarities and Differences.</title>
        <authorList>
            <person name="Dluhosova J."/>
            <person name="Istvanek J."/>
            <person name="Nedelnik J."/>
            <person name="Repkova J."/>
        </authorList>
    </citation>
    <scope>NUCLEOTIDE SEQUENCE [LARGE SCALE GENOMIC DNA]</scope>
    <source>
        <strain evidence="2">cv. 10/8</strain>
        <tissue evidence="1">Leaf</tissue>
    </source>
</reference>
<dbReference type="EMBL" id="LXQA010949960">
    <property type="protein sequence ID" value="MCI78400.1"/>
    <property type="molecule type" value="Genomic_DNA"/>
</dbReference>
<comment type="caution">
    <text evidence="1">The sequence shown here is derived from an EMBL/GenBank/DDBJ whole genome shotgun (WGS) entry which is preliminary data.</text>
</comment>
<evidence type="ECO:0000313" key="2">
    <source>
        <dbReference type="Proteomes" id="UP000265520"/>
    </source>
</evidence>
<keyword evidence="2" id="KW-1185">Reference proteome</keyword>
<proteinExistence type="predicted"/>
<accession>A0A392UW38</accession>
<sequence>MIQKKLHEASQHLFVHDMTISVEMFSEFV</sequence>
<protein>
    <submittedName>
        <fullName evidence="1">Uncharacterized protein</fullName>
    </submittedName>
</protein>
<organism evidence="1 2">
    <name type="scientific">Trifolium medium</name>
    <dbReference type="NCBI Taxonomy" id="97028"/>
    <lineage>
        <taxon>Eukaryota</taxon>
        <taxon>Viridiplantae</taxon>
        <taxon>Streptophyta</taxon>
        <taxon>Embryophyta</taxon>
        <taxon>Tracheophyta</taxon>
        <taxon>Spermatophyta</taxon>
        <taxon>Magnoliopsida</taxon>
        <taxon>eudicotyledons</taxon>
        <taxon>Gunneridae</taxon>
        <taxon>Pentapetalae</taxon>
        <taxon>rosids</taxon>
        <taxon>fabids</taxon>
        <taxon>Fabales</taxon>
        <taxon>Fabaceae</taxon>
        <taxon>Papilionoideae</taxon>
        <taxon>50 kb inversion clade</taxon>
        <taxon>NPAAA clade</taxon>
        <taxon>Hologalegina</taxon>
        <taxon>IRL clade</taxon>
        <taxon>Trifolieae</taxon>
        <taxon>Trifolium</taxon>
    </lineage>
</organism>